<organism evidence="11 12">
    <name type="scientific">Billgrantia tianxiuensis</name>
    <dbReference type="NCBI Taxonomy" id="2497861"/>
    <lineage>
        <taxon>Bacteria</taxon>
        <taxon>Pseudomonadati</taxon>
        <taxon>Pseudomonadota</taxon>
        <taxon>Gammaproteobacteria</taxon>
        <taxon>Oceanospirillales</taxon>
        <taxon>Halomonadaceae</taxon>
        <taxon>Billgrantia</taxon>
    </lineage>
</organism>
<evidence type="ECO:0000256" key="5">
    <source>
        <dbReference type="ARBA" id="ARBA00022723"/>
    </source>
</evidence>
<dbReference type="GO" id="GO:0006508">
    <property type="term" value="P:proteolysis"/>
    <property type="evidence" value="ECO:0007669"/>
    <property type="project" value="UniProtKB-KW"/>
</dbReference>
<dbReference type="AlphaFoldDB" id="A0A6I6SJ35"/>
<evidence type="ECO:0000256" key="10">
    <source>
        <dbReference type="RuleBase" id="RU004387"/>
    </source>
</evidence>
<protein>
    <recommendedName>
        <fullName evidence="10">M18 family aminopeptidase</fullName>
        <ecNumber evidence="10">3.4.11.-</ecNumber>
    </recommendedName>
</protein>
<dbReference type="GO" id="GO:0004177">
    <property type="term" value="F:aminopeptidase activity"/>
    <property type="evidence" value="ECO:0007669"/>
    <property type="project" value="UniProtKB-KW"/>
</dbReference>
<dbReference type="OrthoDB" id="5288740at2"/>
<dbReference type="SUPFAM" id="SSF101821">
    <property type="entry name" value="Aminopeptidase/glucanase lid domain"/>
    <property type="match status" value="1"/>
</dbReference>
<dbReference type="EMBL" id="CP035042">
    <property type="protein sequence ID" value="QHC50678.1"/>
    <property type="molecule type" value="Genomic_DNA"/>
</dbReference>
<dbReference type="PANTHER" id="PTHR28570:SF3">
    <property type="entry name" value="ASPARTYL AMINOPEPTIDASE"/>
    <property type="match status" value="1"/>
</dbReference>
<gene>
    <name evidence="11" type="ORF">EKK97_15260</name>
</gene>
<keyword evidence="6 9" id="KW-0378">Hydrolase</keyword>
<keyword evidence="7 9" id="KW-0862">Zinc</keyword>
<dbReference type="FunFam" id="2.30.250.10:FF:000003">
    <property type="entry name" value="Probable M18 family aminopeptidase 2"/>
    <property type="match status" value="1"/>
</dbReference>
<dbReference type="Gene3D" id="2.30.250.10">
    <property type="entry name" value="Aminopeptidase i, Domain 2"/>
    <property type="match status" value="1"/>
</dbReference>
<proteinExistence type="inferred from homology"/>
<keyword evidence="12" id="KW-1185">Reference proteome</keyword>
<dbReference type="KEGG" id="htx:EKK97_15260"/>
<keyword evidence="3 9" id="KW-0031">Aminopeptidase</keyword>
<dbReference type="GO" id="GO:0008270">
    <property type="term" value="F:zinc ion binding"/>
    <property type="evidence" value="ECO:0007669"/>
    <property type="project" value="InterPro"/>
</dbReference>
<dbReference type="EC" id="3.4.11.-" evidence="10"/>
<keyword evidence="4 9" id="KW-0645">Protease</keyword>
<dbReference type="NCBIfam" id="NF002759">
    <property type="entry name" value="PRK02813.1"/>
    <property type="match status" value="1"/>
</dbReference>
<evidence type="ECO:0000256" key="2">
    <source>
        <dbReference type="ARBA" id="ARBA00008290"/>
    </source>
</evidence>
<evidence type="ECO:0000313" key="12">
    <source>
        <dbReference type="Proteomes" id="UP000464013"/>
    </source>
</evidence>
<keyword evidence="5 9" id="KW-0479">Metal-binding</keyword>
<evidence type="ECO:0000256" key="4">
    <source>
        <dbReference type="ARBA" id="ARBA00022670"/>
    </source>
</evidence>
<evidence type="ECO:0000256" key="1">
    <source>
        <dbReference type="ARBA" id="ARBA00001947"/>
    </source>
</evidence>
<dbReference type="InterPro" id="IPR001948">
    <property type="entry name" value="Peptidase_M18"/>
</dbReference>
<dbReference type="InterPro" id="IPR023358">
    <property type="entry name" value="Peptidase_M18_dom2"/>
</dbReference>
<evidence type="ECO:0000256" key="8">
    <source>
        <dbReference type="ARBA" id="ARBA00023049"/>
    </source>
</evidence>
<comment type="similarity">
    <text evidence="2 9">Belongs to the peptidase M18 family.</text>
</comment>
<accession>A0A6I6SJ35</accession>
<comment type="cofactor">
    <cofactor evidence="1 10">
        <name>Zn(2+)</name>
        <dbReference type="ChEBI" id="CHEBI:29105"/>
    </cofactor>
</comment>
<dbReference type="GO" id="GO:0008237">
    <property type="term" value="F:metallopeptidase activity"/>
    <property type="evidence" value="ECO:0007669"/>
    <property type="project" value="UniProtKB-KW"/>
</dbReference>
<evidence type="ECO:0000256" key="9">
    <source>
        <dbReference type="RuleBase" id="RU004386"/>
    </source>
</evidence>
<dbReference type="SUPFAM" id="SSF53187">
    <property type="entry name" value="Zn-dependent exopeptidases"/>
    <property type="match status" value="1"/>
</dbReference>
<evidence type="ECO:0000256" key="3">
    <source>
        <dbReference type="ARBA" id="ARBA00022438"/>
    </source>
</evidence>
<dbReference type="CDD" id="cd05658">
    <property type="entry name" value="M18_DAP"/>
    <property type="match status" value="1"/>
</dbReference>
<name>A0A6I6SJ35_9GAMM</name>
<evidence type="ECO:0000256" key="7">
    <source>
        <dbReference type="ARBA" id="ARBA00022833"/>
    </source>
</evidence>
<sequence>MACELPSRNRIVAALAPTTTPDEDPHVSGSPSRATARFSASFPTPWHAVAIMADRLEAAGFRRLDERQSWQLSPGERVFVTRNDSSIVALQLPRQELESLRMIGAHTDSPGLRLKPNAAQNSAGWLQLGVELYGGVLLAPWYDRDLGLAGRVHVRHADGCIEGVLLYVDRPIAIIPSLAIHLDREVNNGRAINAQTQMPPVFLQGGEKADLQRLLLEWLEVQHGIAGAEILDFELALYDVQPPALVGIERELVASARLDNLLSCFIGLEALLESDGSQGVVLVANDHEEVGSASACGAQGPFLGDVLRRVNAQLGEPGEEGFIRLIQASRMISCDNAHALHPNFTDKHDAAHGPALNGGPVIKVNANQRYATNSATSALFRDLCREAGVPVQTFVTRADMGCGSTIGPITATELGVPTLDVGVPQWAMHSIRETAGSHDVEYLTRALIAFANRPQLV</sequence>
<dbReference type="Gene3D" id="3.40.630.10">
    <property type="entry name" value="Zn peptidases"/>
    <property type="match status" value="1"/>
</dbReference>
<evidence type="ECO:0000256" key="6">
    <source>
        <dbReference type="ARBA" id="ARBA00022801"/>
    </source>
</evidence>
<dbReference type="Proteomes" id="UP000464013">
    <property type="component" value="Chromosome"/>
</dbReference>
<dbReference type="GO" id="GO:0005737">
    <property type="term" value="C:cytoplasm"/>
    <property type="evidence" value="ECO:0007669"/>
    <property type="project" value="UniProtKB-ARBA"/>
</dbReference>
<reference evidence="11 12" key="1">
    <citation type="submission" date="2019-01" db="EMBL/GenBank/DDBJ databases">
        <title>Complete genome of a denitifying bacterium Halomons sp. BC-M4-5.</title>
        <authorList>
            <person name="Wang L."/>
            <person name="Shao Z."/>
        </authorList>
    </citation>
    <scope>NUCLEOTIDE SEQUENCE [LARGE SCALE GENOMIC DNA]</scope>
    <source>
        <strain evidence="11 12">BC-M4-5</strain>
    </source>
</reference>
<evidence type="ECO:0000313" key="11">
    <source>
        <dbReference type="EMBL" id="QHC50678.1"/>
    </source>
</evidence>
<keyword evidence="8 9" id="KW-0482">Metalloprotease</keyword>
<dbReference type="PRINTS" id="PR00932">
    <property type="entry name" value="AMINO1PTASE"/>
</dbReference>
<dbReference type="Pfam" id="PF02127">
    <property type="entry name" value="Peptidase_M18"/>
    <property type="match status" value="1"/>
</dbReference>
<dbReference type="PANTHER" id="PTHR28570">
    <property type="entry name" value="ASPARTYL AMINOPEPTIDASE"/>
    <property type="match status" value="1"/>
</dbReference>